<gene>
    <name evidence="13" type="ORF">CCS01_07765</name>
</gene>
<evidence type="ECO:0000256" key="6">
    <source>
        <dbReference type="ARBA" id="ARBA00022989"/>
    </source>
</evidence>
<dbReference type="InterPro" id="IPR014032">
    <property type="entry name" value="Peptidase_A24A_bac"/>
</dbReference>
<comment type="similarity">
    <text evidence="2 8">Belongs to the peptidase A24 family.</text>
</comment>
<comment type="caution">
    <text evidence="13">The sequence shown here is derived from an EMBL/GenBank/DDBJ whole genome shotgun (WGS) entry which is preliminary data.</text>
</comment>
<keyword evidence="9" id="KW-0645">Protease</keyword>
<dbReference type="InterPro" id="IPR000045">
    <property type="entry name" value="Prepilin_IV_endopep_pep"/>
</dbReference>
<protein>
    <recommendedName>
        <fullName evidence="9">Prepilin leader peptidase/N-methyltransferase</fullName>
        <ecNumber evidence="9">2.1.1.-</ecNumber>
        <ecNumber evidence="9">3.4.23.43</ecNumber>
    </recommendedName>
</protein>
<dbReference type="GO" id="GO:0004190">
    <property type="term" value="F:aspartic-type endopeptidase activity"/>
    <property type="evidence" value="ECO:0007669"/>
    <property type="project" value="UniProtKB-EC"/>
</dbReference>
<feature type="transmembrane region" description="Helical" evidence="10">
    <location>
        <begin position="146"/>
        <end position="167"/>
    </location>
</feature>
<organism evidence="13 14">
    <name type="scientific">Rhodopila globiformis</name>
    <name type="common">Rhodopseudomonas globiformis</name>
    <dbReference type="NCBI Taxonomy" id="1071"/>
    <lineage>
        <taxon>Bacteria</taxon>
        <taxon>Pseudomonadati</taxon>
        <taxon>Pseudomonadota</taxon>
        <taxon>Alphaproteobacteria</taxon>
        <taxon>Acetobacterales</taxon>
        <taxon>Acetobacteraceae</taxon>
        <taxon>Rhodopila</taxon>
    </lineage>
</organism>
<evidence type="ECO:0000256" key="3">
    <source>
        <dbReference type="ARBA" id="ARBA00022475"/>
    </source>
</evidence>
<dbReference type="EMBL" id="NHRY01000074">
    <property type="protein sequence ID" value="PPQ35395.1"/>
    <property type="molecule type" value="Genomic_DNA"/>
</dbReference>
<evidence type="ECO:0000313" key="13">
    <source>
        <dbReference type="EMBL" id="PPQ35395.1"/>
    </source>
</evidence>
<comment type="function">
    <text evidence="9">Plays an essential role in type IV pili and type II pseudopili formation by proteolytically removing the leader sequence from substrate proteins and subsequently monomethylating the alpha-amino group of the newly exposed N-terminal phenylalanine.</text>
</comment>
<evidence type="ECO:0000313" key="14">
    <source>
        <dbReference type="Proteomes" id="UP000239724"/>
    </source>
</evidence>
<dbReference type="EC" id="3.4.23.43" evidence="9"/>
<dbReference type="InterPro" id="IPR050882">
    <property type="entry name" value="Prepilin_peptidase/N-MTase"/>
</dbReference>
<comment type="subcellular location">
    <subcellularLocation>
        <location evidence="1">Cell inner membrane</location>
        <topology evidence="1">Multi-pass membrane protein</topology>
    </subcellularLocation>
    <subcellularLocation>
        <location evidence="9">Cell membrane</location>
        <topology evidence="9">Multi-pass membrane protein</topology>
    </subcellularLocation>
</comment>
<dbReference type="OrthoDB" id="9789291at2"/>
<keyword evidence="9" id="KW-0378">Hydrolase</keyword>
<evidence type="ECO:0000256" key="1">
    <source>
        <dbReference type="ARBA" id="ARBA00004429"/>
    </source>
</evidence>
<keyword evidence="3" id="KW-1003">Cell membrane</keyword>
<feature type="transmembrane region" description="Helical" evidence="10">
    <location>
        <begin position="120"/>
        <end position="140"/>
    </location>
</feature>
<name>A0A2S6NKI7_RHOGL</name>
<feature type="transmembrane region" description="Helical" evidence="10">
    <location>
        <begin position="226"/>
        <end position="242"/>
    </location>
</feature>
<dbReference type="PANTHER" id="PTHR30487">
    <property type="entry name" value="TYPE 4 PREPILIN-LIKE PROTEINS LEADER PEPTIDE-PROCESSING ENZYME"/>
    <property type="match status" value="1"/>
</dbReference>
<proteinExistence type="inferred from homology"/>
<keyword evidence="9" id="KW-0808">Transferase</keyword>
<feature type="transmembrane region" description="Helical" evidence="10">
    <location>
        <begin position="73"/>
        <end position="91"/>
    </location>
</feature>
<feature type="transmembrane region" description="Helical" evidence="10">
    <location>
        <begin position="6"/>
        <end position="28"/>
    </location>
</feature>
<keyword evidence="14" id="KW-1185">Reference proteome</keyword>
<dbReference type="Pfam" id="PF01478">
    <property type="entry name" value="Peptidase_A24"/>
    <property type="match status" value="1"/>
</dbReference>
<keyword evidence="9" id="KW-0489">Methyltransferase</keyword>
<feature type="domain" description="Prepilin peptidase A24 N-terminal" evidence="12">
    <location>
        <begin position="14"/>
        <end position="91"/>
    </location>
</feature>
<comment type="catalytic activity">
    <reaction evidence="9">
        <text>Typically cleaves a -Gly-|-Phe- bond to release an N-terminal, basic peptide of 5-8 residues from type IV prepilin, and then N-methylates the new N-terminal amino group, the methyl donor being S-adenosyl-L-methionine.</text>
        <dbReference type="EC" id="3.4.23.43"/>
    </reaction>
</comment>
<keyword evidence="6 10" id="KW-1133">Transmembrane helix</keyword>
<keyword evidence="7 10" id="KW-0472">Membrane</keyword>
<dbReference type="Pfam" id="PF06750">
    <property type="entry name" value="A24_N_bact"/>
    <property type="match status" value="1"/>
</dbReference>
<evidence type="ECO:0000256" key="4">
    <source>
        <dbReference type="ARBA" id="ARBA00022519"/>
    </source>
</evidence>
<feature type="domain" description="Prepilin type IV endopeptidase peptidase" evidence="11">
    <location>
        <begin position="105"/>
        <end position="211"/>
    </location>
</feature>
<evidence type="ECO:0000256" key="5">
    <source>
        <dbReference type="ARBA" id="ARBA00022692"/>
    </source>
</evidence>
<dbReference type="PANTHER" id="PTHR30487:SF0">
    <property type="entry name" value="PREPILIN LEADER PEPTIDASE_N-METHYLTRANSFERASE-RELATED"/>
    <property type="match status" value="1"/>
</dbReference>
<dbReference type="EC" id="2.1.1.-" evidence="9"/>
<dbReference type="PRINTS" id="PR00864">
    <property type="entry name" value="PREPILNPTASE"/>
</dbReference>
<dbReference type="Gene3D" id="1.20.120.1220">
    <property type="match status" value="1"/>
</dbReference>
<evidence type="ECO:0000256" key="2">
    <source>
        <dbReference type="ARBA" id="ARBA00005801"/>
    </source>
</evidence>
<evidence type="ECO:0000259" key="12">
    <source>
        <dbReference type="Pfam" id="PF06750"/>
    </source>
</evidence>
<dbReference type="GO" id="GO:0006465">
    <property type="term" value="P:signal peptide processing"/>
    <property type="evidence" value="ECO:0007669"/>
    <property type="project" value="TreeGrafter"/>
</dbReference>
<evidence type="ECO:0000256" key="7">
    <source>
        <dbReference type="ARBA" id="ARBA00023136"/>
    </source>
</evidence>
<sequence length="243" mass="25783">MIPAWVWPLLAAPFAGSFLGVLITRLPLGQPVVLSRSACPQCGTRLGAAELVPVVSFLALRGRCRHCGHRIDWFHPAVELAAVAVAAWAGWAETDPAWLWIACGLGWTLLALGWIDLDSFLLPDVLTLPLLLAGLVVTVMLQPEALADHCLAAALGYLSFAGIALAYRRLRGREGLGGGDARLIAAAGAWCGLEALPWIVFASAALGLLAVLGLALTGRAVTSRTRIPFGTCIALAFWVVWLY</sequence>
<accession>A0A2S6NKI7</accession>
<dbReference type="Proteomes" id="UP000239724">
    <property type="component" value="Unassembled WGS sequence"/>
</dbReference>
<feature type="transmembrane region" description="Helical" evidence="10">
    <location>
        <begin position="97"/>
        <end position="115"/>
    </location>
</feature>
<feature type="transmembrane region" description="Helical" evidence="10">
    <location>
        <begin position="187"/>
        <end position="214"/>
    </location>
</feature>
<evidence type="ECO:0000256" key="8">
    <source>
        <dbReference type="RuleBase" id="RU003793"/>
    </source>
</evidence>
<dbReference type="InterPro" id="IPR010627">
    <property type="entry name" value="Prepilin_pept_A24_N"/>
</dbReference>
<dbReference type="AlphaFoldDB" id="A0A2S6NKI7"/>
<evidence type="ECO:0000256" key="9">
    <source>
        <dbReference type="RuleBase" id="RU003794"/>
    </source>
</evidence>
<evidence type="ECO:0000256" key="10">
    <source>
        <dbReference type="SAM" id="Phobius"/>
    </source>
</evidence>
<dbReference type="GO" id="GO:0005886">
    <property type="term" value="C:plasma membrane"/>
    <property type="evidence" value="ECO:0007669"/>
    <property type="project" value="UniProtKB-SubCell"/>
</dbReference>
<dbReference type="GO" id="GO:0008168">
    <property type="term" value="F:methyltransferase activity"/>
    <property type="evidence" value="ECO:0007669"/>
    <property type="project" value="UniProtKB-KW"/>
</dbReference>
<keyword evidence="9" id="KW-0511">Multifunctional enzyme</keyword>
<keyword evidence="5 9" id="KW-0812">Transmembrane</keyword>
<reference evidence="13 14" key="1">
    <citation type="journal article" date="2018" name="Arch. Microbiol.">
        <title>New insights into the metabolic potential of the phototrophic purple bacterium Rhodopila globiformis DSM 161(T) from its draft genome sequence and evidence for a vanadium-dependent nitrogenase.</title>
        <authorList>
            <person name="Imhoff J.F."/>
            <person name="Rahn T."/>
            <person name="Kunzel S."/>
            <person name="Neulinger S.C."/>
        </authorList>
    </citation>
    <scope>NUCLEOTIDE SEQUENCE [LARGE SCALE GENOMIC DNA]</scope>
    <source>
        <strain evidence="13 14">DSM 161</strain>
    </source>
</reference>
<keyword evidence="4" id="KW-0997">Cell inner membrane</keyword>
<dbReference type="GO" id="GO:0032259">
    <property type="term" value="P:methylation"/>
    <property type="evidence" value="ECO:0007669"/>
    <property type="project" value="UniProtKB-KW"/>
</dbReference>
<evidence type="ECO:0000259" key="11">
    <source>
        <dbReference type="Pfam" id="PF01478"/>
    </source>
</evidence>